<dbReference type="GO" id="GO:0031012">
    <property type="term" value="C:extracellular matrix"/>
    <property type="evidence" value="ECO:0007669"/>
    <property type="project" value="TreeGrafter"/>
</dbReference>
<dbReference type="AlphaFoldDB" id="A0AAN8J769"/>
<name>A0AAN8J769_PATCE</name>
<proteinExistence type="predicted"/>
<dbReference type="GO" id="GO:0061343">
    <property type="term" value="P:cell adhesion involved in heart morphogenesis"/>
    <property type="evidence" value="ECO:0007669"/>
    <property type="project" value="TreeGrafter"/>
</dbReference>
<evidence type="ECO:0000313" key="1">
    <source>
        <dbReference type="EMBL" id="KAK6171737.1"/>
    </source>
</evidence>
<dbReference type="Proteomes" id="UP001347796">
    <property type="component" value="Unassembled WGS sequence"/>
</dbReference>
<gene>
    <name evidence="1" type="ORF">SNE40_018175</name>
</gene>
<dbReference type="EMBL" id="JAZGQO010000013">
    <property type="protein sequence ID" value="KAK6171737.1"/>
    <property type="molecule type" value="Genomic_DNA"/>
</dbReference>
<dbReference type="GO" id="GO:0007508">
    <property type="term" value="P:larval heart development"/>
    <property type="evidence" value="ECO:0007669"/>
    <property type="project" value="TreeGrafter"/>
</dbReference>
<dbReference type="PANTHER" id="PTHR33395">
    <property type="entry name" value="TRANSCRIPTASE, PUTATIVE-RELATED-RELATED"/>
    <property type="match status" value="1"/>
</dbReference>
<evidence type="ECO:0000313" key="2">
    <source>
        <dbReference type="Proteomes" id="UP001347796"/>
    </source>
</evidence>
<keyword evidence="2" id="KW-1185">Reference proteome</keyword>
<organism evidence="1 2">
    <name type="scientific">Patella caerulea</name>
    <name type="common">Rayed Mediterranean limpet</name>
    <dbReference type="NCBI Taxonomy" id="87958"/>
    <lineage>
        <taxon>Eukaryota</taxon>
        <taxon>Metazoa</taxon>
        <taxon>Spiralia</taxon>
        <taxon>Lophotrochozoa</taxon>
        <taxon>Mollusca</taxon>
        <taxon>Gastropoda</taxon>
        <taxon>Patellogastropoda</taxon>
        <taxon>Patelloidea</taxon>
        <taxon>Patellidae</taxon>
        <taxon>Patella</taxon>
    </lineage>
</organism>
<reference evidence="1 2" key="1">
    <citation type="submission" date="2024-01" db="EMBL/GenBank/DDBJ databases">
        <title>The genome of the rayed Mediterranean limpet Patella caerulea (Linnaeus, 1758).</title>
        <authorList>
            <person name="Anh-Thu Weber A."/>
            <person name="Halstead-Nussloch G."/>
        </authorList>
    </citation>
    <scope>NUCLEOTIDE SEQUENCE [LARGE SCALE GENOMIC DNA]</scope>
    <source>
        <strain evidence="1">AATW-2023a</strain>
        <tissue evidence="1">Whole specimen</tissue>
    </source>
</reference>
<sequence length="162" mass="19181">MHNLSNTITKPTRITEISSTSLDPIIISNSINYITADTLEVPINISDHFATFIHLDFNTYHNKSFQRKIYLYKRANFRQLNHDISNIDWDEVWNVDDAIDKITDKFTSKLDELIEQYIPSKIITVRSKDKPWFTPEIKKYIRIRDRLRKKALKSKRTDHLSA</sequence>
<dbReference type="PANTHER" id="PTHR33395:SF22">
    <property type="entry name" value="REVERSE TRANSCRIPTASE DOMAIN-CONTAINING PROTEIN"/>
    <property type="match status" value="1"/>
</dbReference>
<protein>
    <submittedName>
        <fullName evidence="1">Uncharacterized protein</fullName>
    </submittedName>
</protein>
<comment type="caution">
    <text evidence="1">The sequence shown here is derived from an EMBL/GenBank/DDBJ whole genome shotgun (WGS) entry which is preliminary data.</text>
</comment>
<accession>A0AAN8J769</accession>